<gene>
    <name evidence="1" type="ORF">ACFFGT_02360</name>
</gene>
<organism evidence="1 2">
    <name type="scientific">Mucilaginibacter angelicae</name>
    <dbReference type="NCBI Taxonomy" id="869718"/>
    <lineage>
        <taxon>Bacteria</taxon>
        <taxon>Pseudomonadati</taxon>
        <taxon>Bacteroidota</taxon>
        <taxon>Sphingobacteriia</taxon>
        <taxon>Sphingobacteriales</taxon>
        <taxon>Sphingobacteriaceae</taxon>
        <taxon>Mucilaginibacter</taxon>
    </lineage>
</organism>
<evidence type="ECO:0008006" key="3">
    <source>
        <dbReference type="Google" id="ProtNLM"/>
    </source>
</evidence>
<accession>A0ABV6L196</accession>
<comment type="caution">
    <text evidence="1">The sequence shown here is derived from an EMBL/GenBank/DDBJ whole genome shotgun (WGS) entry which is preliminary data.</text>
</comment>
<reference evidence="1 2" key="1">
    <citation type="submission" date="2024-09" db="EMBL/GenBank/DDBJ databases">
        <authorList>
            <person name="Sun Q."/>
            <person name="Mori K."/>
        </authorList>
    </citation>
    <scope>NUCLEOTIDE SEQUENCE [LARGE SCALE GENOMIC DNA]</scope>
    <source>
        <strain evidence="1 2">NCAIM B.02415</strain>
    </source>
</reference>
<evidence type="ECO:0000313" key="2">
    <source>
        <dbReference type="Proteomes" id="UP001589828"/>
    </source>
</evidence>
<name>A0ABV6L196_9SPHI</name>
<sequence length="204" mass="23618">MIYRCERITFYLVIFIFYILCSCKGRASIVQQDAVVSTNDNNLNRLLVENEALLNKLNNSYLNDSIKFENFKTGNLVGAKELFESGRHLVLQYSELDCDVCVDSALNDFQRYAKKIGVNNVVVLAAADNRRYMANFVRLNKFHLDNIYLIPLRDCKSLYVMTPGMPFLYITDGMLKLTNTFIPRKELPALSKSYYKKIENMFIN</sequence>
<dbReference type="EMBL" id="JBHLTS010000004">
    <property type="protein sequence ID" value="MFC0513017.1"/>
    <property type="molecule type" value="Genomic_DNA"/>
</dbReference>
<dbReference type="PROSITE" id="PS51257">
    <property type="entry name" value="PROKAR_LIPOPROTEIN"/>
    <property type="match status" value="1"/>
</dbReference>
<dbReference type="Proteomes" id="UP001589828">
    <property type="component" value="Unassembled WGS sequence"/>
</dbReference>
<proteinExistence type="predicted"/>
<keyword evidence="2" id="KW-1185">Reference proteome</keyword>
<dbReference type="RefSeq" id="WP_377020890.1">
    <property type="nucleotide sequence ID" value="NZ_JBHLTS010000004.1"/>
</dbReference>
<evidence type="ECO:0000313" key="1">
    <source>
        <dbReference type="EMBL" id="MFC0513017.1"/>
    </source>
</evidence>
<protein>
    <recommendedName>
        <fullName evidence="3">Alkyl hydroperoxide reductase subunit C/ Thiol specific antioxidant domain-containing protein</fullName>
    </recommendedName>
</protein>